<dbReference type="PROSITE" id="PS00018">
    <property type="entry name" value="EF_HAND_1"/>
    <property type="match status" value="4"/>
</dbReference>
<feature type="domain" description="EF-hand" evidence="2">
    <location>
        <begin position="177"/>
        <end position="212"/>
    </location>
</feature>
<protein>
    <submittedName>
        <fullName evidence="3">Sodium/calcium exchanger NCL-like</fullName>
    </submittedName>
</protein>
<reference evidence="4" key="1">
    <citation type="submission" date="2024-07" db="EMBL/GenBank/DDBJ databases">
        <title>Two chromosome-level genome assemblies of Korean endemic species Abeliophyllum distichum and Forsythia ovata (Oleaceae).</title>
        <authorList>
            <person name="Jang H."/>
        </authorList>
    </citation>
    <scope>NUCLEOTIDE SEQUENCE [LARGE SCALE GENOMIC DNA]</scope>
</reference>
<evidence type="ECO:0000313" key="4">
    <source>
        <dbReference type="Proteomes" id="UP001604277"/>
    </source>
</evidence>
<feature type="domain" description="EF-hand" evidence="2">
    <location>
        <begin position="80"/>
        <end position="115"/>
    </location>
</feature>
<comment type="caution">
    <text evidence="3">The sequence shown here is derived from an EMBL/GenBank/DDBJ whole genome shotgun (WGS) entry which is preliminary data.</text>
</comment>
<evidence type="ECO:0000313" key="3">
    <source>
        <dbReference type="EMBL" id="KAL2494775.1"/>
    </source>
</evidence>
<gene>
    <name evidence="3" type="ORF">Fot_38532</name>
</gene>
<dbReference type="InterPro" id="IPR052591">
    <property type="entry name" value="CML21-like"/>
</dbReference>
<dbReference type="EMBL" id="JBFOLJ010000011">
    <property type="protein sequence ID" value="KAL2494775.1"/>
    <property type="molecule type" value="Genomic_DNA"/>
</dbReference>
<dbReference type="SUPFAM" id="SSF47473">
    <property type="entry name" value="EF-hand"/>
    <property type="match status" value="1"/>
</dbReference>
<keyword evidence="1" id="KW-0106">Calcium</keyword>
<dbReference type="InterPro" id="IPR018247">
    <property type="entry name" value="EF_Hand_1_Ca_BS"/>
</dbReference>
<feature type="domain" description="EF-hand" evidence="2">
    <location>
        <begin position="137"/>
        <end position="172"/>
    </location>
</feature>
<feature type="domain" description="EF-hand" evidence="2">
    <location>
        <begin position="39"/>
        <end position="74"/>
    </location>
</feature>
<evidence type="ECO:0000256" key="1">
    <source>
        <dbReference type="ARBA" id="ARBA00022837"/>
    </source>
</evidence>
<dbReference type="InterPro" id="IPR002048">
    <property type="entry name" value="EF_hand_dom"/>
</dbReference>
<keyword evidence="4" id="KW-1185">Reference proteome</keyword>
<sequence length="242" mass="28190">MNPWIQQRSLDYSKYEILRTGFLQHMQRHGKLIDEHGKLNIPVIRNLFAETDKDADKSITKSEMERLMLDIIKTGEVKLDKQFAVSEVMKVFDFNNDKTINYQEFVSGCTKWITETKQLTKNGDSSSTNIVHEASIIFMAILYFLFKQFDSDNNNEISKTELEQLIRTVKFGEFQPNYEDVVKELFDDFDKDGNNAIDEPEFVDGLKKWVDKAIHAANSSDKIKSISEYDKVIKQMKLSFML</sequence>
<dbReference type="Pfam" id="PF13499">
    <property type="entry name" value="EF-hand_7"/>
    <property type="match status" value="2"/>
</dbReference>
<dbReference type="SMART" id="SM00054">
    <property type="entry name" value="EFh"/>
    <property type="match status" value="4"/>
</dbReference>
<accession>A0ABD1S256</accession>
<name>A0ABD1S256_9LAMI</name>
<dbReference type="CDD" id="cd00051">
    <property type="entry name" value="EFh"/>
    <property type="match status" value="1"/>
</dbReference>
<dbReference type="Gene3D" id="1.10.238.10">
    <property type="entry name" value="EF-hand"/>
    <property type="match status" value="2"/>
</dbReference>
<dbReference type="InterPro" id="IPR011992">
    <property type="entry name" value="EF-hand-dom_pair"/>
</dbReference>
<dbReference type="Proteomes" id="UP001604277">
    <property type="component" value="Unassembled WGS sequence"/>
</dbReference>
<organism evidence="3 4">
    <name type="scientific">Forsythia ovata</name>
    <dbReference type="NCBI Taxonomy" id="205694"/>
    <lineage>
        <taxon>Eukaryota</taxon>
        <taxon>Viridiplantae</taxon>
        <taxon>Streptophyta</taxon>
        <taxon>Embryophyta</taxon>
        <taxon>Tracheophyta</taxon>
        <taxon>Spermatophyta</taxon>
        <taxon>Magnoliopsida</taxon>
        <taxon>eudicotyledons</taxon>
        <taxon>Gunneridae</taxon>
        <taxon>Pentapetalae</taxon>
        <taxon>asterids</taxon>
        <taxon>lamiids</taxon>
        <taxon>Lamiales</taxon>
        <taxon>Oleaceae</taxon>
        <taxon>Forsythieae</taxon>
        <taxon>Forsythia</taxon>
    </lineage>
</organism>
<proteinExistence type="predicted"/>
<evidence type="ECO:0000259" key="2">
    <source>
        <dbReference type="PROSITE" id="PS50222"/>
    </source>
</evidence>
<dbReference type="PROSITE" id="PS50222">
    <property type="entry name" value="EF_HAND_2"/>
    <property type="match status" value="4"/>
</dbReference>
<dbReference type="AlphaFoldDB" id="A0ABD1S256"/>
<dbReference type="PANTHER" id="PTHR23064">
    <property type="entry name" value="TROPONIN"/>
    <property type="match status" value="1"/>
</dbReference>